<dbReference type="InterPro" id="IPR019734">
    <property type="entry name" value="TPR_rpt"/>
</dbReference>
<comment type="caution">
    <text evidence="2">The sequence shown here is derived from an EMBL/GenBank/DDBJ whole genome shotgun (WGS) entry which is preliminary data.</text>
</comment>
<feature type="repeat" description="TPR" evidence="1">
    <location>
        <begin position="122"/>
        <end position="155"/>
    </location>
</feature>
<keyword evidence="1" id="KW-0802">TPR repeat</keyword>
<dbReference type="RefSeq" id="WP_379582748.1">
    <property type="nucleotide sequence ID" value="NZ_JBHUFV010000098.1"/>
</dbReference>
<gene>
    <name evidence="2" type="ORF">ACFSKW_51800</name>
</gene>
<proteinExistence type="predicted"/>
<dbReference type="PROSITE" id="PS50005">
    <property type="entry name" value="TPR"/>
    <property type="match status" value="1"/>
</dbReference>
<evidence type="ECO:0000313" key="3">
    <source>
        <dbReference type="Proteomes" id="UP001597368"/>
    </source>
</evidence>
<dbReference type="Gene3D" id="1.25.40.10">
    <property type="entry name" value="Tetratricopeptide repeat domain"/>
    <property type="match status" value="1"/>
</dbReference>
<evidence type="ECO:0000256" key="1">
    <source>
        <dbReference type="PROSITE-ProRule" id="PRU00339"/>
    </source>
</evidence>
<protein>
    <recommendedName>
        <fullName evidence="4">Tetratricopeptide repeat protein</fullName>
    </recommendedName>
</protein>
<evidence type="ECO:0008006" key="4">
    <source>
        <dbReference type="Google" id="ProtNLM"/>
    </source>
</evidence>
<organism evidence="2 3">
    <name type="scientific">Nonomuraea mangrovi</name>
    <dbReference type="NCBI Taxonomy" id="2316207"/>
    <lineage>
        <taxon>Bacteria</taxon>
        <taxon>Bacillati</taxon>
        <taxon>Actinomycetota</taxon>
        <taxon>Actinomycetes</taxon>
        <taxon>Streptosporangiales</taxon>
        <taxon>Streptosporangiaceae</taxon>
        <taxon>Nonomuraea</taxon>
    </lineage>
</organism>
<reference evidence="3" key="1">
    <citation type="journal article" date="2019" name="Int. J. Syst. Evol. Microbiol.">
        <title>The Global Catalogue of Microorganisms (GCM) 10K type strain sequencing project: providing services to taxonomists for standard genome sequencing and annotation.</title>
        <authorList>
            <consortium name="The Broad Institute Genomics Platform"/>
            <consortium name="The Broad Institute Genome Sequencing Center for Infectious Disease"/>
            <person name="Wu L."/>
            <person name="Ma J."/>
        </authorList>
    </citation>
    <scope>NUCLEOTIDE SEQUENCE [LARGE SCALE GENOMIC DNA]</scope>
    <source>
        <strain evidence="3">ICMP 6774ER</strain>
    </source>
</reference>
<accession>A0ABW4TF50</accession>
<name>A0ABW4TF50_9ACTN</name>
<dbReference type="Proteomes" id="UP001597368">
    <property type="component" value="Unassembled WGS sequence"/>
</dbReference>
<dbReference type="InterPro" id="IPR011990">
    <property type="entry name" value="TPR-like_helical_dom_sf"/>
</dbReference>
<keyword evidence="3" id="KW-1185">Reference proteome</keyword>
<sequence length="306" mass="33518">MTRTDGDDSARQAAAHALQLFWENVNEYGVPMDELIEEEAEIRGQYERILRVAPGDVAGATGLTLLALGKLRAHIGDELDEEHQEDYGSPFAGLRSDEAGHALAGAVVRDARRALDLDPANALAAFALGYALEWAGDTGAALTAYRDALRIDPYDSAALARLSALEGGERAHPEARLPLHHSSGFYTLEMTHLVGHSGSTNGWAWLLTDLTEVKELAEEHLQAWERERGASLEEQFWLSVYRPAHPAQHVDLREAIRGARTIDWSLTPIPALTGPPLPAGQPIRLNGEVLFYGETAFTDLPMDDDW</sequence>
<dbReference type="EMBL" id="JBHUFV010000098">
    <property type="protein sequence ID" value="MFD1939973.1"/>
    <property type="molecule type" value="Genomic_DNA"/>
</dbReference>
<dbReference type="SUPFAM" id="SSF48452">
    <property type="entry name" value="TPR-like"/>
    <property type="match status" value="1"/>
</dbReference>
<evidence type="ECO:0000313" key="2">
    <source>
        <dbReference type="EMBL" id="MFD1939973.1"/>
    </source>
</evidence>